<evidence type="ECO:0000256" key="6">
    <source>
        <dbReference type="ARBA" id="ARBA00022741"/>
    </source>
</evidence>
<dbReference type="EC" id="7.6.2.1" evidence="3"/>
<keyword evidence="9" id="KW-1278">Translocase</keyword>
<dbReference type="InterPro" id="IPR036412">
    <property type="entry name" value="HAD-like_sf"/>
</dbReference>
<dbReference type="GO" id="GO:0005802">
    <property type="term" value="C:trans-Golgi network"/>
    <property type="evidence" value="ECO:0007669"/>
    <property type="project" value="TreeGrafter"/>
</dbReference>
<dbReference type="AlphaFoldDB" id="A0A3P6RKF2"/>
<keyword evidence="4" id="KW-0812">Transmembrane</keyword>
<keyword evidence="14" id="KW-1185">Reference proteome</keyword>
<evidence type="ECO:0000256" key="4">
    <source>
        <dbReference type="ARBA" id="ARBA00022692"/>
    </source>
</evidence>
<feature type="non-terminal residue" evidence="13">
    <location>
        <position position="259"/>
    </location>
</feature>
<dbReference type="SUPFAM" id="SSF56784">
    <property type="entry name" value="HAD-like"/>
    <property type="match status" value="1"/>
</dbReference>
<evidence type="ECO:0000256" key="10">
    <source>
        <dbReference type="ARBA" id="ARBA00022989"/>
    </source>
</evidence>
<comment type="similarity">
    <text evidence="2">Belongs to the cation transport ATPase (P-type) (TC 3.A.3) family. Type IV subfamily.</text>
</comment>
<evidence type="ECO:0000256" key="11">
    <source>
        <dbReference type="ARBA" id="ARBA00023136"/>
    </source>
</evidence>
<evidence type="ECO:0000313" key="13">
    <source>
        <dbReference type="EMBL" id="VDK56473.1"/>
    </source>
</evidence>
<reference evidence="13 14" key="1">
    <citation type="submission" date="2018-11" db="EMBL/GenBank/DDBJ databases">
        <authorList>
            <consortium name="Pathogen Informatics"/>
        </authorList>
    </citation>
    <scope>NUCLEOTIDE SEQUENCE [LARGE SCALE GENOMIC DNA]</scope>
</reference>
<evidence type="ECO:0000256" key="3">
    <source>
        <dbReference type="ARBA" id="ARBA00012189"/>
    </source>
</evidence>
<dbReference type="EMBL" id="UYRV01009382">
    <property type="protein sequence ID" value="VDK56473.1"/>
    <property type="molecule type" value="Genomic_DNA"/>
</dbReference>
<accession>A0A3P6RKF2</accession>
<evidence type="ECO:0000256" key="8">
    <source>
        <dbReference type="ARBA" id="ARBA00022842"/>
    </source>
</evidence>
<keyword evidence="8" id="KW-0460">Magnesium</keyword>
<sequence length="259" mass="28771">MRTIPDDEYEAWAKDYHAAGILIEGRQKAQAEVAERIEKDMELIGATAIEDKLQEYVPETVQALMAADMRVWMLTGDKRETAINIGKLLFFDIYILVLCVALYKRQSAHSCALCQPGMELLTVDKETYEETCTKLAQLAERSRQLEADKKQFALVIDGKSLVHALVGDCREPFSELAMRCHAVVCCRMSPMQKAEVVEMVRSIGNHVVMAVGDGANDVAMIQVCRDAANVGIGISGEEGLQAASASDYAIPRFHFLRRL</sequence>
<evidence type="ECO:0000256" key="2">
    <source>
        <dbReference type="ARBA" id="ARBA00008109"/>
    </source>
</evidence>
<dbReference type="Proteomes" id="UP000271889">
    <property type="component" value="Unassembled WGS sequence"/>
</dbReference>
<name>A0A3P6RKF2_CYLGO</name>
<comment type="catalytic activity">
    <reaction evidence="12">
        <text>ATP + H2O + phospholipidSide 1 = ADP + phosphate + phospholipidSide 2.</text>
        <dbReference type="EC" id="7.6.2.1"/>
    </reaction>
</comment>
<comment type="subcellular location">
    <subcellularLocation>
        <location evidence="1">Membrane</location>
        <topology evidence="1">Multi-pass membrane protein</topology>
    </subcellularLocation>
</comment>
<keyword evidence="11" id="KW-0472">Membrane</keyword>
<dbReference type="GO" id="GO:0045332">
    <property type="term" value="P:phospholipid translocation"/>
    <property type="evidence" value="ECO:0007669"/>
    <property type="project" value="TreeGrafter"/>
</dbReference>
<evidence type="ECO:0000256" key="7">
    <source>
        <dbReference type="ARBA" id="ARBA00022840"/>
    </source>
</evidence>
<dbReference type="OrthoDB" id="377733at2759"/>
<evidence type="ECO:0000256" key="1">
    <source>
        <dbReference type="ARBA" id="ARBA00004141"/>
    </source>
</evidence>
<keyword evidence="10" id="KW-1133">Transmembrane helix</keyword>
<dbReference type="PANTHER" id="PTHR24092:SF150">
    <property type="entry name" value="PHOSPHOLIPID-TRANSPORTING ATPASE"/>
    <property type="match status" value="1"/>
</dbReference>
<dbReference type="Gene3D" id="3.40.50.1000">
    <property type="entry name" value="HAD superfamily/HAD-like"/>
    <property type="match status" value="1"/>
</dbReference>
<keyword evidence="6" id="KW-0547">Nucleotide-binding</keyword>
<dbReference type="GO" id="GO:0046872">
    <property type="term" value="F:metal ion binding"/>
    <property type="evidence" value="ECO:0007669"/>
    <property type="project" value="UniProtKB-KW"/>
</dbReference>
<proteinExistence type="inferred from homology"/>
<dbReference type="GO" id="GO:0005524">
    <property type="term" value="F:ATP binding"/>
    <property type="evidence" value="ECO:0007669"/>
    <property type="project" value="UniProtKB-KW"/>
</dbReference>
<organism evidence="13 14">
    <name type="scientific">Cylicostephanus goldi</name>
    <name type="common">Nematode worm</name>
    <dbReference type="NCBI Taxonomy" id="71465"/>
    <lineage>
        <taxon>Eukaryota</taxon>
        <taxon>Metazoa</taxon>
        <taxon>Ecdysozoa</taxon>
        <taxon>Nematoda</taxon>
        <taxon>Chromadorea</taxon>
        <taxon>Rhabditida</taxon>
        <taxon>Rhabditina</taxon>
        <taxon>Rhabditomorpha</taxon>
        <taxon>Strongyloidea</taxon>
        <taxon>Strongylidae</taxon>
        <taxon>Cylicostephanus</taxon>
    </lineage>
</organism>
<protein>
    <recommendedName>
        <fullName evidence="3">P-type phospholipid transporter</fullName>
        <ecNumber evidence="3">7.6.2.1</ecNumber>
    </recommendedName>
</protein>
<dbReference type="PANTHER" id="PTHR24092">
    <property type="entry name" value="PROBABLE PHOSPHOLIPID-TRANSPORTING ATPASE"/>
    <property type="match status" value="1"/>
</dbReference>
<evidence type="ECO:0000256" key="12">
    <source>
        <dbReference type="ARBA" id="ARBA00034036"/>
    </source>
</evidence>
<dbReference type="InterPro" id="IPR023214">
    <property type="entry name" value="HAD_sf"/>
</dbReference>
<gene>
    <name evidence="13" type="ORF">CGOC_LOCUS3667</name>
</gene>
<evidence type="ECO:0000313" key="14">
    <source>
        <dbReference type="Proteomes" id="UP000271889"/>
    </source>
</evidence>
<keyword evidence="7" id="KW-0067">ATP-binding</keyword>
<keyword evidence="5" id="KW-0479">Metal-binding</keyword>
<dbReference type="GO" id="GO:0005886">
    <property type="term" value="C:plasma membrane"/>
    <property type="evidence" value="ECO:0007669"/>
    <property type="project" value="TreeGrafter"/>
</dbReference>
<evidence type="ECO:0000256" key="5">
    <source>
        <dbReference type="ARBA" id="ARBA00022723"/>
    </source>
</evidence>
<evidence type="ECO:0000256" key="9">
    <source>
        <dbReference type="ARBA" id="ARBA00022967"/>
    </source>
</evidence>
<dbReference type="GO" id="GO:0140326">
    <property type="term" value="F:ATPase-coupled intramembrane lipid transporter activity"/>
    <property type="evidence" value="ECO:0007669"/>
    <property type="project" value="UniProtKB-EC"/>
</dbReference>
<dbReference type="FunFam" id="3.40.50.1000:FF:000014">
    <property type="entry name" value="Phospholipid-transporting ATPase"/>
    <property type="match status" value="1"/>
</dbReference>